<organism evidence="3 4">
    <name type="scientific">Streptomyces acidiscabies</name>
    <dbReference type="NCBI Taxonomy" id="42234"/>
    <lineage>
        <taxon>Bacteria</taxon>
        <taxon>Bacillati</taxon>
        <taxon>Actinomycetota</taxon>
        <taxon>Actinomycetes</taxon>
        <taxon>Kitasatosporales</taxon>
        <taxon>Streptomycetaceae</taxon>
        <taxon>Streptomyces</taxon>
    </lineage>
</organism>
<gene>
    <name evidence="3" type="ORF">PV666_34270</name>
</gene>
<evidence type="ECO:0000313" key="4">
    <source>
        <dbReference type="Proteomes" id="UP001272987"/>
    </source>
</evidence>
<dbReference type="SUPFAM" id="SSF46955">
    <property type="entry name" value="Putative DNA-binding domain"/>
    <property type="match status" value="1"/>
</dbReference>
<feature type="domain" description="Helix-turn-helix" evidence="2">
    <location>
        <begin position="6"/>
        <end position="61"/>
    </location>
</feature>
<dbReference type="InterPro" id="IPR009061">
    <property type="entry name" value="DNA-bd_dom_put_sf"/>
</dbReference>
<evidence type="ECO:0000256" key="1">
    <source>
        <dbReference type="SAM" id="MobiDB-lite"/>
    </source>
</evidence>
<keyword evidence="4" id="KW-1185">Reference proteome</keyword>
<proteinExistence type="predicted"/>
<dbReference type="RefSeq" id="WP_319167030.1">
    <property type="nucleotide sequence ID" value="NZ_JARAWP010000023.1"/>
</dbReference>
<protein>
    <submittedName>
        <fullName evidence="3">Helix-turn-helix domain-containing protein</fullName>
    </submittedName>
</protein>
<evidence type="ECO:0000313" key="3">
    <source>
        <dbReference type="EMBL" id="MDX3022909.1"/>
    </source>
</evidence>
<sequence>MSSKPLTTAEAADYIGVAPRTLDNWRVKSTKLGRLVGPRWVKSGRNVRYRAAELDRWLKSREIGDDVISPPAYSHSPPDRAKTATTGWRGRRVSASRT</sequence>
<dbReference type="Pfam" id="PF12728">
    <property type="entry name" value="HTH_17"/>
    <property type="match status" value="1"/>
</dbReference>
<feature type="region of interest" description="Disordered" evidence="1">
    <location>
        <begin position="68"/>
        <end position="98"/>
    </location>
</feature>
<dbReference type="EMBL" id="JARAWP010000023">
    <property type="protein sequence ID" value="MDX3022909.1"/>
    <property type="molecule type" value="Genomic_DNA"/>
</dbReference>
<dbReference type="Proteomes" id="UP001272987">
    <property type="component" value="Unassembled WGS sequence"/>
</dbReference>
<comment type="caution">
    <text evidence="3">The sequence shown here is derived from an EMBL/GenBank/DDBJ whole genome shotgun (WGS) entry which is preliminary data.</text>
</comment>
<name>A0ABU4M4E3_9ACTN</name>
<accession>A0ABU4M4E3</accession>
<feature type="compositionally biased region" description="Basic residues" evidence="1">
    <location>
        <begin position="89"/>
        <end position="98"/>
    </location>
</feature>
<dbReference type="InterPro" id="IPR041657">
    <property type="entry name" value="HTH_17"/>
</dbReference>
<evidence type="ECO:0000259" key="2">
    <source>
        <dbReference type="Pfam" id="PF12728"/>
    </source>
</evidence>
<reference evidence="3 4" key="1">
    <citation type="journal article" date="2023" name="Microb. Genom.">
        <title>Mesoterricola silvestris gen. nov., sp. nov., Mesoterricola sediminis sp. nov., Geothrix oryzae sp. nov., Geothrix edaphica sp. nov., Geothrix rubra sp. nov., and Geothrix limicola sp. nov., six novel members of Acidobacteriota isolated from soils.</title>
        <authorList>
            <person name="Weisberg A.J."/>
            <person name="Pearce E."/>
            <person name="Kramer C.G."/>
            <person name="Chang J.H."/>
            <person name="Clarke C.R."/>
        </authorList>
    </citation>
    <scope>NUCLEOTIDE SEQUENCE [LARGE SCALE GENOMIC DNA]</scope>
    <source>
        <strain evidence="3 4">NB05-1H</strain>
    </source>
</reference>